<feature type="region of interest" description="Disordered" evidence="1">
    <location>
        <begin position="103"/>
        <end position="133"/>
    </location>
</feature>
<accession>A0A2B1IF23</accession>
<sequence>MTNPIQNKHPEDNQLQSQIINQIIPILEKLVMQFIQNPAPNEDMMPGNDNKFMEIDDVVDNLVNAGIITASNFNVNVELFRGSPITVSIVKADDPAVEVPAQVDVGDSSEEHIEETDKKKELNNETKSQAYVM</sequence>
<feature type="compositionally biased region" description="Basic and acidic residues" evidence="1">
    <location>
        <begin position="109"/>
        <end position="124"/>
    </location>
</feature>
<protein>
    <submittedName>
        <fullName evidence="2">Uncharacterized protein</fullName>
    </submittedName>
</protein>
<evidence type="ECO:0000313" key="3">
    <source>
        <dbReference type="Proteomes" id="UP000220226"/>
    </source>
</evidence>
<comment type="caution">
    <text evidence="2">The sequence shown here is derived from an EMBL/GenBank/DDBJ whole genome shotgun (WGS) entry which is preliminary data.</text>
</comment>
<evidence type="ECO:0000256" key="1">
    <source>
        <dbReference type="SAM" id="MobiDB-lite"/>
    </source>
</evidence>
<dbReference type="Proteomes" id="UP000220226">
    <property type="component" value="Unassembled WGS sequence"/>
</dbReference>
<proteinExistence type="predicted"/>
<dbReference type="AlphaFoldDB" id="A0A2B1IF23"/>
<dbReference type="RefSeq" id="WP_098289362.1">
    <property type="nucleotide sequence ID" value="NZ_NTQT01000064.1"/>
</dbReference>
<name>A0A2B1IF23_BACCE</name>
<dbReference type="EMBL" id="NTQT01000064">
    <property type="protein sequence ID" value="PFC69121.1"/>
    <property type="molecule type" value="Genomic_DNA"/>
</dbReference>
<reference evidence="2 3" key="1">
    <citation type="submission" date="2017-09" db="EMBL/GenBank/DDBJ databases">
        <title>Large-scale bioinformatics analysis of Bacillus genomes uncovers conserved roles of natural products in bacterial physiology.</title>
        <authorList>
            <consortium name="Agbiome Team Llc"/>
            <person name="Bleich R.M."/>
            <person name="Grubbs K.J."/>
            <person name="Santa Maria K.C."/>
            <person name="Allen S.E."/>
            <person name="Farag S."/>
            <person name="Shank E.A."/>
            <person name="Bowers A."/>
        </authorList>
    </citation>
    <scope>NUCLEOTIDE SEQUENCE [LARGE SCALE GENOMIC DNA]</scope>
    <source>
        <strain evidence="2 3">AFS025165</strain>
    </source>
</reference>
<evidence type="ECO:0000313" key="2">
    <source>
        <dbReference type="EMBL" id="PFC69121.1"/>
    </source>
</evidence>
<organism evidence="2 3">
    <name type="scientific">Bacillus cereus</name>
    <dbReference type="NCBI Taxonomy" id="1396"/>
    <lineage>
        <taxon>Bacteria</taxon>
        <taxon>Bacillati</taxon>
        <taxon>Bacillota</taxon>
        <taxon>Bacilli</taxon>
        <taxon>Bacillales</taxon>
        <taxon>Bacillaceae</taxon>
        <taxon>Bacillus</taxon>
        <taxon>Bacillus cereus group</taxon>
    </lineage>
</organism>
<gene>
    <name evidence="2" type="ORF">CN290_31545</name>
</gene>